<dbReference type="PANTHER" id="PTHR43742">
    <property type="entry name" value="TRIMETHYLAMINE-N-OXIDE REDUCTASE"/>
    <property type="match status" value="1"/>
</dbReference>
<comment type="similarity">
    <text evidence="1">Belongs to the prokaryotic molybdopterin-containing oxidoreductase family.</text>
</comment>
<dbReference type="Gene3D" id="2.40.40.20">
    <property type="match status" value="1"/>
</dbReference>
<reference evidence="9" key="1">
    <citation type="submission" date="2019-12" db="EMBL/GenBank/DDBJ databases">
        <title>Comparative genomics gives insights into the taxonomy of the Azoarcus-Aromatoleum group and reveals separate origins of nif in the plant-associated Azoarcus and non-plant-associated Aromatoleum sub-groups.</title>
        <authorList>
            <person name="Lafos M."/>
            <person name="Maluk M."/>
            <person name="Batista M."/>
            <person name="Junghare M."/>
            <person name="Carmona M."/>
            <person name="Faoro H."/>
            <person name="Cruz L.M."/>
            <person name="Battistoni F."/>
            <person name="De Souza E."/>
            <person name="Pedrosa F."/>
            <person name="Chen W.-M."/>
            <person name="Poole P.S."/>
            <person name="Dixon R.A."/>
            <person name="James E.K."/>
        </authorList>
    </citation>
    <scope>NUCLEOTIDE SEQUENCE</scope>
    <source>
        <strain evidence="9">LuFRes1</strain>
    </source>
</reference>
<keyword evidence="5" id="KW-0732">Signal</keyword>
<name>A0ABX1PFN4_9RHOO</name>
<evidence type="ECO:0000259" key="8">
    <source>
        <dbReference type="Pfam" id="PF01568"/>
    </source>
</evidence>
<dbReference type="PANTHER" id="PTHR43742:SF9">
    <property type="entry name" value="TETRATHIONATE REDUCTASE SUBUNIT A"/>
    <property type="match status" value="1"/>
</dbReference>
<keyword evidence="2" id="KW-0408">Iron</keyword>
<evidence type="ECO:0000256" key="5">
    <source>
        <dbReference type="ARBA" id="ARBA00022729"/>
    </source>
</evidence>
<dbReference type="InterPro" id="IPR009010">
    <property type="entry name" value="Asp_de-COase-like_dom_sf"/>
</dbReference>
<keyword evidence="6" id="KW-0560">Oxidoreductase</keyword>
<dbReference type="Pfam" id="PF00384">
    <property type="entry name" value="Molybdopterin"/>
    <property type="match status" value="1"/>
</dbReference>
<sequence length="912" mass="101078">MKIMSSTHKVSTYCYQCVNGPDMLTVEVTDGIATTVAPNFAAKGYHPADGKVCVKPYGLVQKIYNPNRVLKPLKRTNPKKGRNEDPGWVEIEWEEALNTIAQKLNAIRATSLIDEQGYPRVAFTTGGAATPYFYMGTFASFLAAWGPVDQSLGAGGTVKCYHTEHVYGELWHRAFTVCPDTPRCEYIVSFGNNIDASGGVTSVRRHADARARGIKRIQIEPHLSITGASASEWIPIRPKTDPAFLYAMLHVLLHERPLTDLDVPFLKARTGSPYLIGPNGFFLRDPASKKPLMWDAATGRALPFDTPGIDPALVGSFTVSGMEVGADGKTWEHDAIEATTAFEVTRRLVAAHTPEWAAPVCDVAAYRIRRVANDFIAHARIGETIEFEGRTLPFRPVAVMLGKGVNNGWGAYECVWARTMLMVLVGGLEVPGGLLGSTVHISGMDFDRMGSVAPHPDGFLDYPFNPTDKEHWAAQPQVRHGHTTLIPIIGGGLTSQLMGSTVLSWMRLQGRAADSWGQPKPPDVWFVYRCNPNISFSETDRIGETMATFPFTVAFSYTQDETNHFADLVLPEAIDLESTQLIRIGGTHYFEQFWDTQGWVLRQPVVPPRGEAKDFTWIATELAKRTGLLEAYNAMINFGAAGLPLKTDAYDFSLDVTRAHSVDETWDAICRAASADVTGGTASDGLAYFKEKGFRVKPFPKINWYLYPRMEDLGLRFELPYQERILRIGQELSARLHEQGVTWWDRQLHEYEPLPTWKDLNELWASAYERAYGIKASDYPFWLLTARSMQYAWGGNVSLQMIREVAANIAGHDGIMINAQVAEQLGIEQGDRIEVTSPIGVTSGRALLRQGVRPDTIVMVGQFGHWKTPYAKDLDMPSLNNLVPMNMDLVDGTGSAVDAVLVNIRKVGRKSK</sequence>
<proteinExistence type="inferred from homology"/>
<dbReference type="EMBL" id="WTVG01000002">
    <property type="protein sequence ID" value="NMG23308.1"/>
    <property type="molecule type" value="Genomic_DNA"/>
</dbReference>
<evidence type="ECO:0000313" key="9">
    <source>
        <dbReference type="EMBL" id="NMG23308.1"/>
    </source>
</evidence>
<feature type="domain" description="Molybdopterin oxidoreductase" evidence="7">
    <location>
        <begin position="68"/>
        <end position="625"/>
    </location>
</feature>
<dbReference type="Proteomes" id="UP000615989">
    <property type="component" value="Unassembled WGS sequence"/>
</dbReference>
<accession>A0ABX1PFN4</accession>
<dbReference type="Gene3D" id="3.40.50.740">
    <property type="match status" value="2"/>
</dbReference>
<protein>
    <submittedName>
        <fullName evidence="9">Molybdopterin-dependent oxidoreductase</fullName>
    </submittedName>
</protein>
<keyword evidence="4" id="KW-0479">Metal-binding</keyword>
<dbReference type="RefSeq" id="WP_169116730.1">
    <property type="nucleotide sequence ID" value="NZ_WTVG02000040.1"/>
</dbReference>
<keyword evidence="2" id="KW-0004">4Fe-4S</keyword>
<dbReference type="InterPro" id="IPR006657">
    <property type="entry name" value="MoPterin_dinucl-bd_dom"/>
</dbReference>
<evidence type="ECO:0000313" key="10">
    <source>
        <dbReference type="Proteomes" id="UP000615989"/>
    </source>
</evidence>
<dbReference type="InterPro" id="IPR006656">
    <property type="entry name" value="Mopterin_OxRdtase"/>
</dbReference>
<comment type="caution">
    <text evidence="9">The sequence shown here is derived from an EMBL/GenBank/DDBJ whole genome shotgun (WGS) entry which is preliminary data.</text>
</comment>
<keyword evidence="2" id="KW-0411">Iron-sulfur</keyword>
<gene>
    <name evidence="9" type="ORF">GO606_00970</name>
</gene>
<dbReference type="Pfam" id="PF01568">
    <property type="entry name" value="Molydop_binding"/>
    <property type="match status" value="1"/>
</dbReference>
<evidence type="ECO:0000256" key="3">
    <source>
        <dbReference type="ARBA" id="ARBA00022505"/>
    </source>
</evidence>
<evidence type="ECO:0000256" key="6">
    <source>
        <dbReference type="ARBA" id="ARBA00023002"/>
    </source>
</evidence>
<dbReference type="Gene3D" id="3.40.228.10">
    <property type="entry name" value="Dimethylsulfoxide Reductase, domain 2"/>
    <property type="match status" value="1"/>
</dbReference>
<organism evidence="9 10">
    <name type="scientific">Aromatoleum anaerobium</name>
    <dbReference type="NCBI Taxonomy" id="182180"/>
    <lineage>
        <taxon>Bacteria</taxon>
        <taxon>Pseudomonadati</taxon>
        <taxon>Pseudomonadota</taxon>
        <taxon>Betaproteobacteria</taxon>
        <taxon>Rhodocyclales</taxon>
        <taxon>Rhodocyclaceae</taxon>
        <taxon>Aromatoleum</taxon>
    </lineage>
</organism>
<evidence type="ECO:0000256" key="2">
    <source>
        <dbReference type="ARBA" id="ARBA00022485"/>
    </source>
</evidence>
<dbReference type="InterPro" id="IPR050612">
    <property type="entry name" value="Prok_Mopterin_Oxidored"/>
</dbReference>
<evidence type="ECO:0000256" key="1">
    <source>
        <dbReference type="ARBA" id="ARBA00010312"/>
    </source>
</evidence>
<keyword evidence="10" id="KW-1185">Reference proteome</keyword>
<keyword evidence="3" id="KW-0500">Molybdenum</keyword>
<evidence type="ECO:0000256" key="4">
    <source>
        <dbReference type="ARBA" id="ARBA00022723"/>
    </source>
</evidence>
<dbReference type="Gene3D" id="2.20.25.90">
    <property type="entry name" value="ADC-like domains"/>
    <property type="match status" value="1"/>
</dbReference>
<feature type="domain" description="Molybdopterin dinucleotide-binding" evidence="8">
    <location>
        <begin position="807"/>
        <end position="893"/>
    </location>
</feature>
<evidence type="ECO:0000259" key="7">
    <source>
        <dbReference type="Pfam" id="PF00384"/>
    </source>
</evidence>
<dbReference type="SUPFAM" id="SSF53706">
    <property type="entry name" value="Formate dehydrogenase/DMSO reductase, domains 1-3"/>
    <property type="match status" value="1"/>
</dbReference>
<dbReference type="SUPFAM" id="SSF50692">
    <property type="entry name" value="ADC-like"/>
    <property type="match status" value="1"/>
</dbReference>